<feature type="region of interest" description="Disordered" evidence="1">
    <location>
        <begin position="107"/>
        <end position="208"/>
    </location>
</feature>
<feature type="compositionally biased region" description="Acidic residues" evidence="1">
    <location>
        <begin position="733"/>
        <end position="760"/>
    </location>
</feature>
<feature type="compositionally biased region" description="Acidic residues" evidence="1">
    <location>
        <begin position="663"/>
        <end position="684"/>
    </location>
</feature>
<name>A0A165MWK6_EXIGL</name>
<dbReference type="AlphaFoldDB" id="A0A165MWK6"/>
<keyword evidence="4" id="KW-1185">Reference proteome</keyword>
<feature type="region of interest" description="Disordered" evidence="1">
    <location>
        <begin position="1"/>
        <end position="20"/>
    </location>
</feature>
<evidence type="ECO:0000256" key="1">
    <source>
        <dbReference type="SAM" id="MobiDB-lite"/>
    </source>
</evidence>
<sequence length="787" mass="87506">MYPHLSHSNTRGSDQPPSLTYETAERNFRAQDDDVVPAQALIDVHVAQGPPPPAASSAPVPTSKDVARVPDGAVTCPLRITTPCPPVLAPPVACAQDEQPSIPCARSAHMPPTDKEGSVVETPPAQEGHDIMSPAVEKTMPPGRRIGGPVELPVPEVPDEDDGARARRRQAAHRSDSGSRERDAPAFPCFDSTMPRSRRDAQPSTCWKTSDERFPRFERDEGRADCSPIHPRTVLSTVRTAPMVNADTSCNQCPLAAPSLWEPMSSWSARAAELAANVSDALSSPCPHFPRPSPSPMLSAPPASPPLSPTYMPGLAACSCSPRVARVDVETEGDLECGTDVVLDGALDSASSFARRTFSARVENEDNILSIPHPRPRCARASPLPDVLVWSVRGISYGPEAADAHRGAQASFWSSSASPVAPARSSTGSVVTGGHRMRTVKLKVPMPSYDGTPDLDVFEAFAFKWNSWARSKDLTEEESVEYMAHALQGKAAQWFMRYVAGRQHEWTLNRAYSELFNNCFPPMFRERLRRRLLSLRQNGRPVRDFAQDIENLALRFPDIGEYSVKMILWDGVDNYIREFWREKGRSMEFDSFDTLVEYAYRVESREEERLREEAGTEENNWAEEEQNSDGEDTHLPVSRASQDADPNTIPEEPQISRVAVDGESGDQEEYLSEGGDYFDEEEGSEVISDREFGAEDFALDEEEPREDEALYGDEYENDAYISEGSQIEGEVYYNEDEELEYEDEERVEYDDGWSGEEDNSAEAHELDSSPSGKEIIPTHYRRRNVHY</sequence>
<evidence type="ECO:0000259" key="2">
    <source>
        <dbReference type="Pfam" id="PF03732"/>
    </source>
</evidence>
<protein>
    <recommendedName>
        <fullName evidence="2">Retrotransposon gag domain-containing protein</fullName>
    </recommendedName>
</protein>
<feature type="compositionally biased region" description="Acidic residues" evidence="1">
    <location>
        <begin position="697"/>
        <end position="717"/>
    </location>
</feature>
<evidence type="ECO:0000313" key="4">
    <source>
        <dbReference type="Proteomes" id="UP000077266"/>
    </source>
</evidence>
<evidence type="ECO:0000313" key="3">
    <source>
        <dbReference type="EMBL" id="KZV99865.1"/>
    </source>
</evidence>
<dbReference type="Pfam" id="PF03732">
    <property type="entry name" value="Retrotrans_gag"/>
    <property type="match status" value="1"/>
</dbReference>
<reference evidence="3 4" key="1">
    <citation type="journal article" date="2016" name="Mol. Biol. Evol.">
        <title>Comparative Genomics of Early-Diverging Mushroom-Forming Fungi Provides Insights into the Origins of Lignocellulose Decay Capabilities.</title>
        <authorList>
            <person name="Nagy L.G."/>
            <person name="Riley R."/>
            <person name="Tritt A."/>
            <person name="Adam C."/>
            <person name="Daum C."/>
            <person name="Floudas D."/>
            <person name="Sun H."/>
            <person name="Yadav J.S."/>
            <person name="Pangilinan J."/>
            <person name="Larsson K.H."/>
            <person name="Matsuura K."/>
            <person name="Barry K."/>
            <person name="Labutti K."/>
            <person name="Kuo R."/>
            <person name="Ohm R.A."/>
            <person name="Bhattacharya S.S."/>
            <person name="Shirouzu T."/>
            <person name="Yoshinaga Y."/>
            <person name="Martin F.M."/>
            <person name="Grigoriev I.V."/>
            <person name="Hibbett D.S."/>
        </authorList>
    </citation>
    <scope>NUCLEOTIDE SEQUENCE [LARGE SCALE GENOMIC DNA]</scope>
    <source>
        <strain evidence="3 4">HHB12029</strain>
    </source>
</reference>
<gene>
    <name evidence="3" type="ORF">EXIGLDRAFT_697732</name>
</gene>
<feature type="region of interest" description="Disordered" evidence="1">
    <location>
        <begin position="606"/>
        <end position="787"/>
    </location>
</feature>
<feature type="domain" description="Retrotransposon gag" evidence="2">
    <location>
        <begin position="482"/>
        <end position="560"/>
    </location>
</feature>
<dbReference type="EMBL" id="KV425906">
    <property type="protein sequence ID" value="KZV99865.1"/>
    <property type="molecule type" value="Genomic_DNA"/>
</dbReference>
<feature type="compositionally biased region" description="Basic and acidic residues" evidence="1">
    <location>
        <begin position="173"/>
        <end position="184"/>
    </location>
</feature>
<accession>A0A165MWK6</accession>
<feature type="compositionally biased region" description="Acidic residues" evidence="1">
    <location>
        <begin position="620"/>
        <end position="630"/>
    </location>
</feature>
<dbReference type="InterPro" id="IPR005162">
    <property type="entry name" value="Retrotrans_gag_dom"/>
</dbReference>
<dbReference type="InParanoid" id="A0A165MWK6"/>
<dbReference type="Proteomes" id="UP000077266">
    <property type="component" value="Unassembled WGS sequence"/>
</dbReference>
<dbReference type="STRING" id="1314781.A0A165MWK6"/>
<proteinExistence type="predicted"/>
<organism evidence="3 4">
    <name type="scientific">Exidia glandulosa HHB12029</name>
    <dbReference type="NCBI Taxonomy" id="1314781"/>
    <lineage>
        <taxon>Eukaryota</taxon>
        <taxon>Fungi</taxon>
        <taxon>Dikarya</taxon>
        <taxon>Basidiomycota</taxon>
        <taxon>Agaricomycotina</taxon>
        <taxon>Agaricomycetes</taxon>
        <taxon>Auriculariales</taxon>
        <taxon>Exidiaceae</taxon>
        <taxon>Exidia</taxon>
    </lineage>
</organism>
<feature type="region of interest" description="Disordered" evidence="1">
    <location>
        <begin position="286"/>
        <end position="305"/>
    </location>
</feature>
<dbReference type="OrthoDB" id="3267748at2759"/>